<dbReference type="AlphaFoldDB" id="A0AA40A039"/>
<dbReference type="Proteomes" id="UP001172101">
    <property type="component" value="Unassembled WGS sequence"/>
</dbReference>
<feature type="compositionally biased region" description="Acidic residues" evidence="1">
    <location>
        <begin position="130"/>
        <end position="141"/>
    </location>
</feature>
<feature type="compositionally biased region" description="Basic and acidic residues" evidence="1">
    <location>
        <begin position="14"/>
        <end position="39"/>
    </location>
</feature>
<feature type="compositionally biased region" description="Low complexity" evidence="1">
    <location>
        <begin position="1"/>
        <end position="10"/>
    </location>
</feature>
<dbReference type="EMBL" id="JAUIRO010000007">
    <property type="protein sequence ID" value="KAK0706826.1"/>
    <property type="molecule type" value="Genomic_DNA"/>
</dbReference>
<protein>
    <submittedName>
        <fullName evidence="2">Uncharacterized protein</fullName>
    </submittedName>
</protein>
<sequence length="180" mass="19649">MRRNNNAGGAPRRRPTEFRLPDGRKVVVARLPEDAETLRRRYSTTPNNNNNKESTSAAAAADEEAAAAADNNEEQIDVEVVVHGSDEHRRLLREAQAHHLDRLQVDVSVRVGNASFSRFGFDAKLRMYDDDDDRDGGDDEVGGGGSDGYSVPVSRSPSFAAGDSDGCVVPFSFWGRVCRG</sequence>
<evidence type="ECO:0000256" key="1">
    <source>
        <dbReference type="SAM" id="MobiDB-lite"/>
    </source>
</evidence>
<feature type="compositionally biased region" description="Low complexity" evidence="1">
    <location>
        <begin position="47"/>
        <end position="60"/>
    </location>
</feature>
<dbReference type="RefSeq" id="XP_060291920.1">
    <property type="nucleotide sequence ID" value="XM_060435233.1"/>
</dbReference>
<organism evidence="2 3">
    <name type="scientific">Lasiosphaeria miniovina</name>
    <dbReference type="NCBI Taxonomy" id="1954250"/>
    <lineage>
        <taxon>Eukaryota</taxon>
        <taxon>Fungi</taxon>
        <taxon>Dikarya</taxon>
        <taxon>Ascomycota</taxon>
        <taxon>Pezizomycotina</taxon>
        <taxon>Sordariomycetes</taxon>
        <taxon>Sordariomycetidae</taxon>
        <taxon>Sordariales</taxon>
        <taxon>Lasiosphaeriaceae</taxon>
        <taxon>Lasiosphaeria</taxon>
    </lineage>
</organism>
<feature type="region of interest" description="Disordered" evidence="1">
    <location>
        <begin position="130"/>
        <end position="156"/>
    </location>
</feature>
<evidence type="ECO:0000313" key="3">
    <source>
        <dbReference type="Proteomes" id="UP001172101"/>
    </source>
</evidence>
<accession>A0AA40A039</accession>
<proteinExistence type="predicted"/>
<feature type="compositionally biased region" description="Acidic residues" evidence="1">
    <location>
        <begin position="61"/>
        <end position="73"/>
    </location>
</feature>
<reference evidence="2" key="1">
    <citation type="submission" date="2023-06" db="EMBL/GenBank/DDBJ databases">
        <title>Genome-scale phylogeny and comparative genomics of the fungal order Sordariales.</title>
        <authorList>
            <consortium name="Lawrence Berkeley National Laboratory"/>
            <person name="Hensen N."/>
            <person name="Bonometti L."/>
            <person name="Westerberg I."/>
            <person name="Brannstrom I.O."/>
            <person name="Guillou S."/>
            <person name="Cros-Aarteil S."/>
            <person name="Calhoun S."/>
            <person name="Haridas S."/>
            <person name="Kuo A."/>
            <person name="Mondo S."/>
            <person name="Pangilinan J."/>
            <person name="Riley R."/>
            <person name="LaButti K."/>
            <person name="Andreopoulos B."/>
            <person name="Lipzen A."/>
            <person name="Chen C."/>
            <person name="Yanf M."/>
            <person name="Daum C."/>
            <person name="Ng V."/>
            <person name="Clum A."/>
            <person name="Steindorff A."/>
            <person name="Ohm R."/>
            <person name="Martin F."/>
            <person name="Silar P."/>
            <person name="Natvig D."/>
            <person name="Lalanne C."/>
            <person name="Gautier V."/>
            <person name="Ament-velasquez S.L."/>
            <person name="Kruys A."/>
            <person name="Hutchinson M.I."/>
            <person name="Powell A.J."/>
            <person name="Barry K."/>
            <person name="Miller A.N."/>
            <person name="Grigoriev I.V."/>
            <person name="Debuchy R."/>
            <person name="Gladieux P."/>
            <person name="Thoren M.H."/>
            <person name="Johannesson H."/>
        </authorList>
    </citation>
    <scope>NUCLEOTIDE SEQUENCE</scope>
    <source>
        <strain evidence="2">SMH2392-1A</strain>
    </source>
</reference>
<name>A0AA40A039_9PEZI</name>
<keyword evidence="3" id="KW-1185">Reference proteome</keyword>
<gene>
    <name evidence="2" type="ORF">B0T26DRAFT_475322</name>
</gene>
<dbReference type="GeneID" id="85318503"/>
<evidence type="ECO:0000313" key="2">
    <source>
        <dbReference type="EMBL" id="KAK0706826.1"/>
    </source>
</evidence>
<comment type="caution">
    <text evidence="2">The sequence shown here is derived from an EMBL/GenBank/DDBJ whole genome shotgun (WGS) entry which is preliminary data.</text>
</comment>
<feature type="region of interest" description="Disordered" evidence="1">
    <location>
        <begin position="1"/>
        <end position="73"/>
    </location>
</feature>